<dbReference type="InterPro" id="IPR000644">
    <property type="entry name" value="CBS_dom"/>
</dbReference>
<feature type="domain" description="CBS" evidence="3">
    <location>
        <begin position="8"/>
        <end position="65"/>
    </location>
</feature>
<name>A0A060UU52_9PROT</name>
<keyword evidence="1 2" id="KW-0129">CBS domain</keyword>
<dbReference type="EMBL" id="CCCS020000034">
    <property type="protein sequence ID" value="CDQ10079.1"/>
    <property type="molecule type" value="Genomic_DNA"/>
</dbReference>
<evidence type="ECO:0000313" key="6">
    <source>
        <dbReference type="Proteomes" id="UP000193925"/>
    </source>
</evidence>
<evidence type="ECO:0000256" key="2">
    <source>
        <dbReference type="PROSITE-ProRule" id="PRU00703"/>
    </source>
</evidence>
<dbReference type="SMART" id="SM00116">
    <property type="entry name" value="CBS"/>
    <property type="match status" value="2"/>
</dbReference>
<evidence type="ECO:0000313" key="5">
    <source>
        <dbReference type="EMBL" id="SMH64040.1"/>
    </source>
</evidence>
<dbReference type="Gene3D" id="3.10.580.10">
    <property type="entry name" value="CBS-domain"/>
    <property type="match status" value="1"/>
</dbReference>
<proteinExistence type="predicted"/>
<evidence type="ECO:0000313" key="4">
    <source>
        <dbReference type="EMBL" id="CDQ10079.1"/>
    </source>
</evidence>
<gene>
    <name evidence="5" type="ORF">AFERRI_10073</name>
    <name evidence="4" type="ORF">AFERRI_40031</name>
</gene>
<protein>
    <submittedName>
        <fullName evidence="4">CBS domain containing membrane protein</fullName>
    </submittedName>
</protein>
<dbReference type="InterPro" id="IPR046342">
    <property type="entry name" value="CBS_dom_sf"/>
</dbReference>
<reference evidence="4" key="1">
    <citation type="submission" date="2014-03" db="EMBL/GenBank/DDBJ databases">
        <authorList>
            <person name="Genoscope - CEA"/>
        </authorList>
    </citation>
    <scope>NUCLEOTIDE SEQUENCE [LARGE SCALE GENOMIC DNA]</scope>
    <source>
        <strain evidence="4">CF27</strain>
    </source>
</reference>
<evidence type="ECO:0000259" key="3">
    <source>
        <dbReference type="PROSITE" id="PS51371"/>
    </source>
</evidence>
<evidence type="ECO:0000256" key="1">
    <source>
        <dbReference type="ARBA" id="ARBA00023122"/>
    </source>
</evidence>
<reference evidence="5 6" key="3">
    <citation type="submission" date="2017-03" db="EMBL/GenBank/DDBJ databases">
        <authorList>
            <person name="Regsiter A."/>
            <person name="William W."/>
        </authorList>
    </citation>
    <scope>NUCLEOTIDE SEQUENCE [LARGE SCALE GENOMIC DNA]</scope>
    <source>
        <strain evidence="5">PRJEB5721</strain>
    </source>
</reference>
<feature type="domain" description="CBS" evidence="3">
    <location>
        <begin position="98"/>
        <end position="151"/>
    </location>
</feature>
<dbReference type="Pfam" id="PF00571">
    <property type="entry name" value="CBS"/>
    <property type="match status" value="2"/>
</dbReference>
<reference evidence="4" key="2">
    <citation type="submission" date="2014-07" db="EMBL/GenBank/DDBJ databases">
        <title>Initial genome analysis of the psychrotolerant acidophile Acidithiobacillus ferrivorans CF27: insights into iron and sulfur oxidation pathways and into biofilm formation.</title>
        <authorList>
            <person name="Talla E."/>
            <person name="Hedrich S."/>
            <person name="Mangenot S."/>
            <person name="Ji B."/>
            <person name="Johnson D.B."/>
            <person name="Barbe V."/>
            <person name="Bonnefoy V."/>
        </authorList>
    </citation>
    <scope>NUCLEOTIDE SEQUENCE [LARGE SCALE GENOMIC DNA]</scope>
    <source>
        <strain evidence="4">CF27</strain>
    </source>
</reference>
<accession>A0A060UU52</accession>
<dbReference type="EMBL" id="LT841305">
    <property type="protein sequence ID" value="SMH64040.1"/>
    <property type="molecule type" value="Genomic_DNA"/>
</dbReference>
<dbReference type="Proteomes" id="UP000193925">
    <property type="component" value="Chromosome AFERRI"/>
</dbReference>
<organism evidence="4">
    <name type="scientific">Acidithiobacillus ferrivorans</name>
    <dbReference type="NCBI Taxonomy" id="160808"/>
    <lineage>
        <taxon>Bacteria</taxon>
        <taxon>Pseudomonadati</taxon>
        <taxon>Pseudomonadota</taxon>
        <taxon>Acidithiobacillia</taxon>
        <taxon>Acidithiobacillales</taxon>
        <taxon>Acidithiobacillaceae</taxon>
        <taxon>Acidithiobacillus</taxon>
    </lineage>
</organism>
<dbReference type="AlphaFoldDB" id="A0A060UU52"/>
<dbReference type="PANTHER" id="PTHR43080">
    <property type="entry name" value="CBS DOMAIN-CONTAINING PROTEIN CBSX3, MITOCHONDRIAL"/>
    <property type="match status" value="1"/>
</dbReference>
<keyword evidence="6" id="KW-1185">Reference proteome</keyword>
<dbReference type="SUPFAM" id="SSF54631">
    <property type="entry name" value="CBS-domain pair"/>
    <property type="match status" value="1"/>
</dbReference>
<sequence length="151" mass="16284">MKTAQDIMTRAAITVLADDSVQKVGEVFLSSGHHSLPVVDGEGHLVGMIGERDLIDAHRKVHLPTMLTIFDGLIPLGGMHEYEEELRKVTAVTASQLATARVISVAPEEDVDAVAEKLLRKDVHAVPVVDSSGLLLGIISRSDILQHLLKP</sequence>
<dbReference type="PROSITE" id="PS51371">
    <property type="entry name" value="CBS"/>
    <property type="match status" value="2"/>
</dbReference>
<dbReference type="InterPro" id="IPR051257">
    <property type="entry name" value="Diverse_CBS-Domain"/>
</dbReference>
<dbReference type="RefSeq" id="WP_035192373.1">
    <property type="nucleotide sequence ID" value="NZ_CCCS020000034.1"/>
</dbReference>
<dbReference type="PANTHER" id="PTHR43080:SF26">
    <property type="entry name" value="REGULATORY PROTEIN"/>
    <property type="match status" value="1"/>
</dbReference>
<dbReference type="CDD" id="cd04586">
    <property type="entry name" value="CBS_pair_BON_assoc"/>
    <property type="match status" value="1"/>
</dbReference>